<feature type="modified residue" description="2',4',5'-topaquinone" evidence="10">
    <location>
        <position position="402"/>
    </location>
</feature>
<dbReference type="InterPro" id="IPR036460">
    <property type="entry name" value="Cu_amine_oxidase_C_sf"/>
</dbReference>
<dbReference type="InterPro" id="IPR015802">
    <property type="entry name" value="Cu_amine_oxidase_N3"/>
</dbReference>
<dbReference type="PANTHER" id="PTHR10638:SF91">
    <property type="entry name" value="AMINE OXIDASE"/>
    <property type="match status" value="1"/>
</dbReference>
<feature type="active site" description="Proton acceptor" evidence="9">
    <location>
        <position position="318"/>
    </location>
</feature>
<evidence type="ECO:0000313" key="15">
    <source>
        <dbReference type="EMBL" id="ANB11905.1"/>
    </source>
</evidence>
<dbReference type="InterPro" id="IPR015800">
    <property type="entry name" value="Cu_amine_oxidase_N2"/>
</dbReference>
<accession>A0A167CN04</accession>
<feature type="domain" description="Copper amine oxidase N3-terminal" evidence="14">
    <location>
        <begin position="100"/>
        <end position="196"/>
    </location>
</feature>
<dbReference type="GO" id="GO:0005507">
    <property type="term" value="F:copper ion binding"/>
    <property type="evidence" value="ECO:0007669"/>
    <property type="project" value="InterPro"/>
</dbReference>
<dbReference type="EC" id="1.4.3.-" evidence="11"/>
<dbReference type="Pfam" id="PF02728">
    <property type="entry name" value="Cu_amine_oxidN3"/>
    <property type="match status" value="1"/>
</dbReference>
<gene>
    <name evidence="15" type="primary">AMO2</name>
    <name evidence="15" type="ORF">AWJ20_132</name>
</gene>
<dbReference type="InterPro" id="IPR016182">
    <property type="entry name" value="Cu_amine_oxidase_N-reg"/>
</dbReference>
<feature type="domain" description="Copper amine oxidase catalytic" evidence="12">
    <location>
        <begin position="246"/>
        <end position="644"/>
    </location>
</feature>
<feature type="active site" description="Schiff-base intermediate with substrate; via topaquinone" evidence="9">
    <location>
        <position position="402"/>
    </location>
</feature>
<dbReference type="Gene3D" id="3.10.450.40">
    <property type="match status" value="2"/>
</dbReference>
<dbReference type="SUPFAM" id="SSF49998">
    <property type="entry name" value="Amine oxidase catalytic domain"/>
    <property type="match status" value="1"/>
</dbReference>
<dbReference type="GO" id="GO:0008131">
    <property type="term" value="F:primary methylamine oxidase activity"/>
    <property type="evidence" value="ECO:0007669"/>
    <property type="project" value="InterPro"/>
</dbReference>
<dbReference type="Pfam" id="PF02727">
    <property type="entry name" value="Cu_amine_oxidN2"/>
    <property type="match status" value="1"/>
</dbReference>
<comment type="similarity">
    <text evidence="2 11">Belongs to the copper/topaquinone oxidase family.</text>
</comment>
<dbReference type="SUPFAM" id="SSF54416">
    <property type="entry name" value="Amine oxidase N-terminal region"/>
    <property type="match status" value="2"/>
</dbReference>
<evidence type="ECO:0000256" key="6">
    <source>
        <dbReference type="ARBA" id="ARBA00023002"/>
    </source>
</evidence>
<dbReference type="Pfam" id="PF01179">
    <property type="entry name" value="Cu_amine_oxid"/>
    <property type="match status" value="1"/>
</dbReference>
<evidence type="ECO:0000259" key="12">
    <source>
        <dbReference type="Pfam" id="PF01179"/>
    </source>
</evidence>
<evidence type="ECO:0000256" key="9">
    <source>
        <dbReference type="PIRSR" id="PIRSR600269-50"/>
    </source>
</evidence>
<evidence type="ECO:0000256" key="3">
    <source>
        <dbReference type="ARBA" id="ARBA00011738"/>
    </source>
</evidence>
<dbReference type="InterPro" id="IPR000269">
    <property type="entry name" value="Cu_amine_oxidase"/>
</dbReference>
<feature type="domain" description="Copper amine oxidase N2-terminal" evidence="13">
    <location>
        <begin position="3"/>
        <end position="92"/>
    </location>
</feature>
<dbReference type="InterPro" id="IPR015798">
    <property type="entry name" value="Cu_amine_oxidase_C"/>
</dbReference>
<keyword evidence="6 11" id="KW-0560">Oxidoreductase</keyword>
<keyword evidence="7 11" id="KW-0186">Copper</keyword>
<keyword evidence="8" id="KW-1015">Disulfide bond</keyword>
<evidence type="ECO:0000259" key="14">
    <source>
        <dbReference type="Pfam" id="PF02728"/>
    </source>
</evidence>
<name>A0A167CN04_9ASCO</name>
<evidence type="ECO:0000259" key="13">
    <source>
        <dbReference type="Pfam" id="PF02727"/>
    </source>
</evidence>
<evidence type="ECO:0000313" key="16">
    <source>
        <dbReference type="Proteomes" id="UP000189580"/>
    </source>
</evidence>
<keyword evidence="16" id="KW-1185">Reference proteome</keyword>
<evidence type="ECO:0000256" key="2">
    <source>
        <dbReference type="ARBA" id="ARBA00007983"/>
    </source>
</evidence>
<reference evidence="15 16" key="1">
    <citation type="submission" date="2016-02" db="EMBL/GenBank/DDBJ databases">
        <title>Complete genome sequence and transcriptome regulation of the pentose utilising yeast Sugiyamaella lignohabitans.</title>
        <authorList>
            <person name="Bellasio M."/>
            <person name="Peymann A."/>
            <person name="Valli M."/>
            <person name="Sipitzky M."/>
            <person name="Graf A."/>
            <person name="Sauer M."/>
            <person name="Marx H."/>
            <person name="Mattanovich D."/>
        </authorList>
    </citation>
    <scope>NUCLEOTIDE SEQUENCE [LARGE SCALE GENOMIC DNA]</scope>
    <source>
        <strain evidence="15 16">CBS 10342</strain>
    </source>
</reference>
<evidence type="ECO:0000256" key="4">
    <source>
        <dbReference type="ARBA" id="ARBA00022723"/>
    </source>
</evidence>
<proteinExistence type="inferred from homology"/>
<dbReference type="OrthoDB" id="5379943at2759"/>
<organism evidence="15 16">
    <name type="scientific">Sugiyamaella lignohabitans</name>
    <dbReference type="NCBI Taxonomy" id="796027"/>
    <lineage>
        <taxon>Eukaryota</taxon>
        <taxon>Fungi</taxon>
        <taxon>Dikarya</taxon>
        <taxon>Ascomycota</taxon>
        <taxon>Saccharomycotina</taxon>
        <taxon>Dipodascomycetes</taxon>
        <taxon>Dipodascales</taxon>
        <taxon>Trichomonascaceae</taxon>
        <taxon>Sugiyamaella</taxon>
    </lineage>
</organism>
<evidence type="ECO:0000256" key="5">
    <source>
        <dbReference type="ARBA" id="ARBA00022772"/>
    </source>
</evidence>
<dbReference type="EMBL" id="CP014501">
    <property type="protein sequence ID" value="ANB11905.1"/>
    <property type="molecule type" value="Genomic_DNA"/>
</dbReference>
<dbReference type="PANTHER" id="PTHR10638">
    <property type="entry name" value="COPPER AMINE OXIDASE"/>
    <property type="match status" value="1"/>
</dbReference>
<dbReference type="AlphaFoldDB" id="A0A167CN04"/>
<comment type="PTM">
    <text evidence="10 11">Topaquinone (TPQ) is generated by copper-dependent autoxidation of a specific tyrosyl residue.</text>
</comment>
<evidence type="ECO:0000256" key="1">
    <source>
        <dbReference type="ARBA" id="ARBA00001935"/>
    </source>
</evidence>
<evidence type="ECO:0000256" key="7">
    <source>
        <dbReference type="ARBA" id="ARBA00023008"/>
    </source>
</evidence>
<dbReference type="PROSITE" id="PS01164">
    <property type="entry name" value="COPPER_AMINE_OXID_1"/>
    <property type="match status" value="1"/>
</dbReference>
<dbReference type="FunFam" id="2.70.98.20:FF:000001">
    <property type="entry name" value="Amine oxidase"/>
    <property type="match status" value="1"/>
</dbReference>
<evidence type="ECO:0000256" key="10">
    <source>
        <dbReference type="PIRSR" id="PIRSR600269-51"/>
    </source>
</evidence>
<dbReference type="InterPro" id="IPR049948">
    <property type="entry name" value="Cu_Am_ox_TPQ-bd"/>
</dbReference>
<evidence type="ECO:0000256" key="11">
    <source>
        <dbReference type="RuleBase" id="RU000672"/>
    </source>
</evidence>
<dbReference type="Gene3D" id="2.70.98.20">
    <property type="entry name" value="Copper amine oxidase, catalytic domain"/>
    <property type="match status" value="1"/>
</dbReference>
<dbReference type="GO" id="GO:0048038">
    <property type="term" value="F:quinone binding"/>
    <property type="evidence" value="ECO:0007669"/>
    <property type="project" value="InterPro"/>
</dbReference>
<keyword evidence="5 9" id="KW-0801">TPQ</keyword>
<keyword evidence="4 11" id="KW-0479">Metal-binding</keyword>
<protein>
    <recommendedName>
        <fullName evidence="11">Amine oxidase</fullName>
        <ecNumber evidence="11">1.4.3.-</ecNumber>
    </recommendedName>
</protein>
<comment type="cofactor">
    <cofactor evidence="1">
        <name>Cu cation</name>
        <dbReference type="ChEBI" id="CHEBI:23378"/>
    </cofactor>
</comment>
<evidence type="ECO:0000256" key="8">
    <source>
        <dbReference type="ARBA" id="ARBA00023157"/>
    </source>
</evidence>
<sequence>MSHPLDQLTADEINRAVKLIKSRYSGKLLHFKNVETEEPPKALLVPYLEAEKAGRPIAPPPRIAYNIYYVLDDKKAEEAWIDLGTNTIIKTAVIPKPHHPPMDMIECMEMEKELFKSAEVLEAFKACGIEGDALNTISTDGWMYGADEEGAVARQMMFLIYSRNPKTNHVESNIYAFPIPFVPIFDLLEKKLIRIDWVATGGDNDDLDGFNYNTRTAGRNVLDQCAAHDYHPDLVPSLRTDLKAYNVIQPDGPSFTVEGNLVKWQKWRFRVGFTPREGMVLHDIDYDGRHTFYRLAMSEMAVPYGDPRPPLHRKMAFDFGDVGGGKCANQLNLGCDCLGVIKYFDGNLVTPSGDVDARKSVICMHEQDDGILWKHTNYRTEEPAVVRRRILVIQTILTVANYEYIFAWHLDQAANIQLEIRATGIVSTQAIDFGKRSKFGTVVSPGVLATSHQHIFNLRIDPAIDGYKNSISVQETEIIPWNHLNPRGTGFVNNKYYLEQAGYLDAKIENNRYLKIVNENKINPISGNPVGYKLSAAATALLMAPPGTVARSRAAFATHHFWVSKYKDSELYAGGIWTNQSFKEFCGVQNAVDRKEPVRNEDVVLWHSFGLTHHPRVEDFPVMPAEMLKISLHPNDFFVGNPALDVPPSTQQFNRSVEVMQTRSCHRM</sequence>
<dbReference type="RefSeq" id="XP_018734382.1">
    <property type="nucleotide sequence ID" value="XM_018878190.1"/>
</dbReference>
<comment type="subunit">
    <text evidence="3">Homodimer.</text>
</comment>
<dbReference type="Proteomes" id="UP000189580">
    <property type="component" value="Chromosome a"/>
</dbReference>
<dbReference type="KEGG" id="slb:AWJ20_132"/>
<dbReference type="GO" id="GO:0009308">
    <property type="term" value="P:amine metabolic process"/>
    <property type="evidence" value="ECO:0007669"/>
    <property type="project" value="UniProtKB-UniRule"/>
</dbReference>
<dbReference type="GeneID" id="30033109"/>
<comment type="cofactor">
    <cofactor evidence="11">
        <name>Cu cation</name>
        <dbReference type="ChEBI" id="CHEBI:23378"/>
    </cofactor>
    <text evidence="11">Contains 1 topaquinone per subunit.</text>
</comment>